<evidence type="ECO:0000313" key="1">
    <source>
        <dbReference type="EMBL" id="WAJ27884.1"/>
    </source>
</evidence>
<keyword evidence="2" id="KW-1185">Reference proteome</keyword>
<protein>
    <submittedName>
        <fullName evidence="1">Uncharacterized protein</fullName>
    </submittedName>
</protein>
<gene>
    <name evidence="1" type="ORF">OXU80_24070</name>
</gene>
<dbReference type="EMBL" id="CP113520">
    <property type="protein sequence ID" value="WAJ27884.1"/>
    <property type="molecule type" value="Genomic_DNA"/>
</dbReference>
<reference evidence="1" key="1">
    <citation type="submission" date="2022-11" db="EMBL/GenBank/DDBJ databases">
        <title>beta-Carotene-producing bacterium, Jeongeuplla avenae sp. nov., alleviates the salt stress of Arabidopsis seedlings.</title>
        <authorList>
            <person name="Jiang L."/>
            <person name="Lee J."/>
        </authorList>
    </citation>
    <scope>NUCLEOTIDE SEQUENCE</scope>
    <source>
        <strain evidence="1">DY_R2A_6</strain>
    </source>
</reference>
<evidence type="ECO:0000313" key="2">
    <source>
        <dbReference type="Proteomes" id="UP001163223"/>
    </source>
</evidence>
<name>A0ACD4NLZ4_9HYPH</name>
<dbReference type="Proteomes" id="UP001163223">
    <property type="component" value="Chromosome"/>
</dbReference>
<sequence>MRVNELVEVGTWVRLRRDPHRFGSIGVIVRQEPAYFIIQTDGTPPSGLGVTRQDFVILEDQVSPHEFFPMRKTLPYGAFHCADGSQVLFNRDFKLIARRKPGHIDLPCEPGEQIAYVREERFYAAGNEPWRSEEAYMECIMILHGI</sequence>
<accession>A0ACD4NLZ4</accession>
<proteinExistence type="predicted"/>
<organism evidence="1 2">
    <name type="scientific">Antarcticirhabdus aurantiaca</name>
    <dbReference type="NCBI Taxonomy" id="2606717"/>
    <lineage>
        <taxon>Bacteria</taxon>
        <taxon>Pseudomonadati</taxon>
        <taxon>Pseudomonadota</taxon>
        <taxon>Alphaproteobacteria</taxon>
        <taxon>Hyphomicrobiales</taxon>
        <taxon>Aurantimonadaceae</taxon>
        <taxon>Antarcticirhabdus</taxon>
    </lineage>
</organism>